<accession>A0ABW4IEV0</accession>
<name>A0ABW4IEV0_9SPHI</name>
<reference evidence="2" key="1">
    <citation type="journal article" date="2019" name="Int. J. Syst. Evol. Microbiol.">
        <title>The Global Catalogue of Microorganisms (GCM) 10K type strain sequencing project: providing services to taxonomists for standard genome sequencing and annotation.</title>
        <authorList>
            <consortium name="The Broad Institute Genomics Platform"/>
            <consortium name="The Broad Institute Genome Sequencing Center for Infectious Disease"/>
            <person name="Wu L."/>
            <person name="Ma J."/>
        </authorList>
    </citation>
    <scope>NUCLEOTIDE SEQUENCE [LARGE SCALE GENOMIC DNA]</scope>
    <source>
        <strain evidence="2">CCUG 53762</strain>
    </source>
</reference>
<dbReference type="RefSeq" id="WP_379663669.1">
    <property type="nucleotide sequence ID" value="NZ_JBHUDG010000045.1"/>
</dbReference>
<gene>
    <name evidence="1" type="ORF">ACFSAH_15595</name>
</gene>
<protein>
    <recommendedName>
        <fullName evidence="3">Concanavalin A-like lectin/glucanases superfamily protein</fullName>
    </recommendedName>
</protein>
<sequence>MYLQSQQIKLIIRKTCCLFFIIIFISDYIHGQTSFKLDIHTTLLATFDKSSHLADYANGWNQFGGGGYKTTTGYYGNAVDLRDLGLEKDFWSVDNGFLPHFTQWLFWPRGNLDFRQGTMEFWFSGITNTTADLLFFQNNQPLKPQFDSSYQPSGLGPSEEMRLAVAQGKLKSVKPSIRINSKRLTWVLVSVKGKQFQGQVDFLKTDNFKRELRANEWHHFTLQWSPEGIAIYIDGRLAGSQVLENDGLALTAQPNRALAMNGFIMDELRISDIPRYGDEFEPLWVNSHRNKDAFPGSKKINPIEFKKHIPATKPLYLTNNTATKQRTEKLDKWKLEFDEKSGYLLGIEKDTIKLTTVNAISGLTLWQGIERRVLNTPKVQDTWKSANNNISFTQLWPTNLITKNHLYIGKNGEIIWDISFINKGKENLWLEALLALPVTDVKDFFDMSWIQNQLDYPRRRDEYVHSLPMIATSNLQQGLGLGLNPRQGYSALMGEWLPLENSKRAIIRQGTRVVLTPGETQQLSFIIFNFSGEFGIKDALDTYYDLFPDLYKQDTLASKYSYMGTSQHFKHVHVPDLARQYYVGNQWGHMPYHTVGDFLGTERYWGREDLRNDMGYQHALRNQKVYKSIANMRNEFIKRSKYSFDNYYTPIRPHDEPNSTATFIVDDLMPGTDFPDDPLTAGQYYWPHKLLVNEYNTPLGKKFKEDQREMIQLTGNYTPGLINDLSQLSGFRFTDTESRRSTGRAFSADRGEYLVAAFGHIDRYKMIQKIFTNGNRHSMWSDYGGTSYMLSAYSDANAIESGEWFYSLGGLKTGLEVGRNLLGEKPMALLTSYGLDEIGQRFKPSDFTPARLRDYYRFGFRRIMLEALQAGFYADPTILHGKQWNSEVNPILTESLVNGRKAVSGAKTNNDLWVIRGGENHKSILITGNSSATPQSSPLKIFHQYFEHEKKYIWVPYFGGAITQNISKHTNLIDNITVKAHDLEAVKPIAELIDTEAKQINAHWEGNGLNIKIVITLSPASPGKIRILSPENYYKLSSVFMNGKKIAFDTDFSFPVNTGKCTIEAMLTNTVLLFDNQTWEKVDLISQGNPNFCILSNTTDYDMGTASQLNFFLQQYDEEDGIEGNLKEASIYHKESSISPNFTGWRIDTRPDNKETKTNVNIDQKLKLIHITGNTSGEVRRAMMLFMRLVDRKYPHIGRHVPLSINLERGWGRPTKESGKAWKELYNRRTKTKSFFENFIDQDFLSKPILEKELEYLYINQNKNFEEKYQLRTAPYLFEPTFNDNFIYGYKGHTISRSK</sequence>
<dbReference type="InterPro" id="IPR013320">
    <property type="entry name" value="ConA-like_dom_sf"/>
</dbReference>
<dbReference type="SUPFAM" id="SSF49899">
    <property type="entry name" value="Concanavalin A-like lectins/glucanases"/>
    <property type="match status" value="1"/>
</dbReference>
<evidence type="ECO:0000313" key="2">
    <source>
        <dbReference type="Proteomes" id="UP001597118"/>
    </source>
</evidence>
<dbReference type="Gene3D" id="2.60.120.200">
    <property type="match status" value="1"/>
</dbReference>
<comment type="caution">
    <text evidence="1">The sequence shown here is derived from an EMBL/GenBank/DDBJ whole genome shotgun (WGS) entry which is preliminary data.</text>
</comment>
<dbReference type="Proteomes" id="UP001597118">
    <property type="component" value="Unassembled WGS sequence"/>
</dbReference>
<evidence type="ECO:0008006" key="3">
    <source>
        <dbReference type="Google" id="ProtNLM"/>
    </source>
</evidence>
<organism evidence="1 2">
    <name type="scientific">Pseudopedobacter beijingensis</name>
    <dbReference type="NCBI Taxonomy" id="1207056"/>
    <lineage>
        <taxon>Bacteria</taxon>
        <taxon>Pseudomonadati</taxon>
        <taxon>Bacteroidota</taxon>
        <taxon>Sphingobacteriia</taxon>
        <taxon>Sphingobacteriales</taxon>
        <taxon>Sphingobacteriaceae</taxon>
        <taxon>Pseudopedobacter</taxon>
    </lineage>
</organism>
<proteinExistence type="predicted"/>
<keyword evidence="2" id="KW-1185">Reference proteome</keyword>
<evidence type="ECO:0000313" key="1">
    <source>
        <dbReference type="EMBL" id="MFD1631300.1"/>
    </source>
</evidence>
<dbReference type="EMBL" id="JBHUDG010000045">
    <property type="protein sequence ID" value="MFD1631300.1"/>
    <property type="molecule type" value="Genomic_DNA"/>
</dbReference>